<evidence type="ECO:0000313" key="3">
    <source>
        <dbReference type="Proteomes" id="UP000585474"/>
    </source>
</evidence>
<keyword evidence="3" id="KW-1185">Reference proteome</keyword>
<reference evidence="2 3" key="1">
    <citation type="submission" date="2019-07" db="EMBL/GenBank/DDBJ databases">
        <title>De Novo Assembly of kiwifruit Actinidia rufa.</title>
        <authorList>
            <person name="Sugita-Konishi S."/>
            <person name="Sato K."/>
            <person name="Mori E."/>
            <person name="Abe Y."/>
            <person name="Kisaki G."/>
            <person name="Hamano K."/>
            <person name="Suezawa K."/>
            <person name="Otani M."/>
            <person name="Fukuda T."/>
            <person name="Manabe T."/>
            <person name="Gomi K."/>
            <person name="Tabuchi M."/>
            <person name="Akimitsu K."/>
            <person name="Kataoka I."/>
        </authorList>
    </citation>
    <scope>NUCLEOTIDE SEQUENCE [LARGE SCALE GENOMIC DNA]</scope>
    <source>
        <strain evidence="3">cv. Fuchu</strain>
    </source>
</reference>
<comment type="caution">
    <text evidence="2">The sequence shown here is derived from an EMBL/GenBank/DDBJ whole genome shotgun (WGS) entry which is preliminary data.</text>
</comment>
<gene>
    <name evidence="2" type="ORF">Acr_07g0015110</name>
</gene>
<proteinExistence type="predicted"/>
<evidence type="ECO:0000256" key="1">
    <source>
        <dbReference type="SAM" id="Phobius"/>
    </source>
</evidence>
<accession>A0A7J0EY02</accession>
<dbReference type="AlphaFoldDB" id="A0A7J0EY02"/>
<keyword evidence="1" id="KW-1133">Transmembrane helix</keyword>
<organism evidence="2 3">
    <name type="scientific">Actinidia rufa</name>
    <dbReference type="NCBI Taxonomy" id="165716"/>
    <lineage>
        <taxon>Eukaryota</taxon>
        <taxon>Viridiplantae</taxon>
        <taxon>Streptophyta</taxon>
        <taxon>Embryophyta</taxon>
        <taxon>Tracheophyta</taxon>
        <taxon>Spermatophyta</taxon>
        <taxon>Magnoliopsida</taxon>
        <taxon>eudicotyledons</taxon>
        <taxon>Gunneridae</taxon>
        <taxon>Pentapetalae</taxon>
        <taxon>asterids</taxon>
        <taxon>Ericales</taxon>
        <taxon>Actinidiaceae</taxon>
        <taxon>Actinidia</taxon>
    </lineage>
</organism>
<evidence type="ECO:0000313" key="2">
    <source>
        <dbReference type="EMBL" id="GFY91315.1"/>
    </source>
</evidence>
<name>A0A7J0EY02_9ERIC</name>
<sequence length="109" mass="13132">MNGIESVPRNVDDEMLRTRHEVDHSQKWKLRVRVSVEEMDFEQRRAIEQREAVRGSVGQWRLRQIRARKLGFAVAACFLLIFWWRGPPWHCLWWCSYPLLDRFSIASSF</sequence>
<dbReference type="EMBL" id="BJWL01000007">
    <property type="protein sequence ID" value="GFY91315.1"/>
    <property type="molecule type" value="Genomic_DNA"/>
</dbReference>
<keyword evidence="1" id="KW-0812">Transmembrane</keyword>
<feature type="transmembrane region" description="Helical" evidence="1">
    <location>
        <begin position="70"/>
        <end position="86"/>
    </location>
</feature>
<keyword evidence="1" id="KW-0472">Membrane</keyword>
<dbReference type="Proteomes" id="UP000585474">
    <property type="component" value="Unassembled WGS sequence"/>
</dbReference>
<protein>
    <submittedName>
        <fullName evidence="2">Regulator of chromosome condensation (RCC1) family protein</fullName>
    </submittedName>
</protein>